<dbReference type="EMBL" id="JAJJMA010086096">
    <property type="protein sequence ID" value="MCL7029023.1"/>
    <property type="molecule type" value="Genomic_DNA"/>
</dbReference>
<keyword evidence="2" id="KW-1185">Reference proteome</keyword>
<name>A0AA41S9E6_PAPNU</name>
<dbReference type="AlphaFoldDB" id="A0AA41S9E6"/>
<comment type="caution">
    <text evidence="1">The sequence shown here is derived from an EMBL/GenBank/DDBJ whole genome shotgun (WGS) entry which is preliminary data.</text>
</comment>
<feature type="non-terminal residue" evidence="1">
    <location>
        <position position="1"/>
    </location>
</feature>
<dbReference type="Proteomes" id="UP001177140">
    <property type="component" value="Unassembled WGS sequence"/>
</dbReference>
<organism evidence="1 2">
    <name type="scientific">Papaver nudicaule</name>
    <name type="common">Iceland poppy</name>
    <dbReference type="NCBI Taxonomy" id="74823"/>
    <lineage>
        <taxon>Eukaryota</taxon>
        <taxon>Viridiplantae</taxon>
        <taxon>Streptophyta</taxon>
        <taxon>Embryophyta</taxon>
        <taxon>Tracheophyta</taxon>
        <taxon>Spermatophyta</taxon>
        <taxon>Magnoliopsida</taxon>
        <taxon>Ranunculales</taxon>
        <taxon>Papaveraceae</taxon>
        <taxon>Papaveroideae</taxon>
        <taxon>Papaver</taxon>
    </lineage>
</organism>
<protein>
    <submittedName>
        <fullName evidence="1">Uncharacterized protein</fullName>
    </submittedName>
</protein>
<evidence type="ECO:0000313" key="1">
    <source>
        <dbReference type="EMBL" id="MCL7029023.1"/>
    </source>
</evidence>
<proteinExistence type="predicted"/>
<reference evidence="1" key="1">
    <citation type="submission" date="2022-03" db="EMBL/GenBank/DDBJ databases">
        <title>A functionally conserved STORR gene fusion in Papaver species that diverged 16.8 million years ago.</title>
        <authorList>
            <person name="Catania T."/>
        </authorList>
    </citation>
    <scope>NUCLEOTIDE SEQUENCE</scope>
    <source>
        <strain evidence="1">S-191538</strain>
    </source>
</reference>
<gene>
    <name evidence="1" type="ORF">MKW94_030287</name>
</gene>
<evidence type="ECO:0000313" key="2">
    <source>
        <dbReference type="Proteomes" id="UP001177140"/>
    </source>
</evidence>
<accession>A0AA41S9E6</accession>
<sequence>DVLLLLDLLSSTNLRILQSRLQEKWVWKTETTVDQSEGRLFFYTIFRWLRESKANSSFKHSIVPESKCTCLPSPGPRKNMELDDCNL</sequence>